<feature type="domain" description="Aldehyde dehydrogenase" evidence="5">
    <location>
        <begin position="28"/>
        <end position="487"/>
    </location>
</feature>
<comment type="similarity">
    <text evidence="1 4">Belongs to the aldehyde dehydrogenase family.</text>
</comment>
<dbReference type="PANTHER" id="PTHR43353">
    <property type="entry name" value="SUCCINATE-SEMIALDEHYDE DEHYDROGENASE, MITOCHONDRIAL"/>
    <property type="match status" value="1"/>
</dbReference>
<evidence type="ECO:0000313" key="7">
    <source>
        <dbReference type="Proteomes" id="UP000636793"/>
    </source>
</evidence>
<dbReference type="InterPro" id="IPR015590">
    <property type="entry name" value="Aldehyde_DH_dom"/>
</dbReference>
<evidence type="ECO:0000256" key="4">
    <source>
        <dbReference type="RuleBase" id="RU003345"/>
    </source>
</evidence>
<dbReference type="InterPro" id="IPR016163">
    <property type="entry name" value="Ald_DH_C"/>
</dbReference>
<dbReference type="Proteomes" id="UP000636793">
    <property type="component" value="Unassembled WGS sequence"/>
</dbReference>
<evidence type="ECO:0000256" key="3">
    <source>
        <dbReference type="PROSITE-ProRule" id="PRU10007"/>
    </source>
</evidence>
<dbReference type="Gene3D" id="3.40.309.10">
    <property type="entry name" value="Aldehyde Dehydrogenase, Chain A, domain 2"/>
    <property type="match status" value="1"/>
</dbReference>
<sequence>MSKPAPGYASPVVEELHAKKGVFVNGEWVAGASGTFAVDDPATSEVIAQVADGSSSDATAAVDSAAASFISWASTPPRVRSAMLSKVRDLMLRDSDQLAELISLENGKSRADARAEVGYAAEFFRWYAEEAVRPGGGFGAAPAGGSRTIVTHEPVGVAALVTPWNFPAAMATRKIAPALAAGCTVVLKPAAETPLTAIAVTRLIAEAGVPAGVVNLVPSTDAAGVVETWLSDPRVRKISFTGSTRVGRELLRRAADRVVNTSMELGGNAPFVITESANLDAAVEGAMIAKFRNGGQACTAANGFFVHESVAEEFTARLGAAVEALVVGSAADGAEIGPLVSREAVEKVEGLVADALSHGARVAHRAPLRDELRSGGYFYPPTVVTGVSPDAALVQEEIFGPVAPIVLWRDIDAVLSLVNGSEFGLAAYVFGELGQAVRLGERIHAGMVAINRGMISDPAAPFGGTKQSGVGREGGRAGLEAFLETKYLSVDWV</sequence>
<dbReference type="PANTHER" id="PTHR43353:SF5">
    <property type="entry name" value="SUCCINATE-SEMIALDEHYDE DEHYDROGENASE, MITOCHONDRIAL"/>
    <property type="match status" value="1"/>
</dbReference>
<dbReference type="InterPro" id="IPR016161">
    <property type="entry name" value="Ald_DH/histidinol_DH"/>
</dbReference>
<dbReference type="PROSITE" id="PS00070">
    <property type="entry name" value="ALDEHYDE_DEHYDR_CYS"/>
    <property type="match status" value="1"/>
</dbReference>
<evidence type="ECO:0000256" key="2">
    <source>
        <dbReference type="ARBA" id="ARBA00023002"/>
    </source>
</evidence>
<dbReference type="PROSITE" id="PS00687">
    <property type="entry name" value="ALDEHYDE_DEHYDR_GLU"/>
    <property type="match status" value="1"/>
</dbReference>
<reference evidence="6" key="1">
    <citation type="journal article" date="2014" name="Int. J. Syst. Evol. Microbiol.">
        <title>Complete genome sequence of Corynebacterium casei LMG S-19264T (=DSM 44701T), isolated from a smear-ripened cheese.</title>
        <authorList>
            <consortium name="US DOE Joint Genome Institute (JGI-PGF)"/>
            <person name="Walter F."/>
            <person name="Albersmeier A."/>
            <person name="Kalinowski J."/>
            <person name="Ruckert C."/>
        </authorList>
    </citation>
    <scope>NUCLEOTIDE SEQUENCE</scope>
    <source>
        <strain evidence="6">CGMCC 1.15085</strain>
    </source>
</reference>
<dbReference type="InterPro" id="IPR050740">
    <property type="entry name" value="Aldehyde_DH_Superfamily"/>
</dbReference>
<dbReference type="GO" id="GO:0009450">
    <property type="term" value="P:gamma-aminobutyric acid catabolic process"/>
    <property type="evidence" value="ECO:0007669"/>
    <property type="project" value="TreeGrafter"/>
</dbReference>
<accession>A0A916SXZ7</accession>
<comment type="caution">
    <text evidence="6">The sequence shown here is derived from an EMBL/GenBank/DDBJ whole genome shotgun (WGS) entry which is preliminary data.</text>
</comment>
<name>A0A916SXZ7_9MICO</name>
<dbReference type="SUPFAM" id="SSF53720">
    <property type="entry name" value="ALDH-like"/>
    <property type="match status" value="1"/>
</dbReference>
<feature type="active site" evidence="3">
    <location>
        <position position="264"/>
    </location>
</feature>
<reference evidence="6" key="2">
    <citation type="submission" date="2020-09" db="EMBL/GenBank/DDBJ databases">
        <authorList>
            <person name="Sun Q."/>
            <person name="Zhou Y."/>
        </authorList>
    </citation>
    <scope>NUCLEOTIDE SEQUENCE</scope>
    <source>
        <strain evidence="6">CGMCC 1.15085</strain>
    </source>
</reference>
<dbReference type="Pfam" id="PF00171">
    <property type="entry name" value="Aldedh"/>
    <property type="match status" value="1"/>
</dbReference>
<evidence type="ECO:0000256" key="1">
    <source>
        <dbReference type="ARBA" id="ARBA00009986"/>
    </source>
</evidence>
<organism evidence="6 7">
    <name type="scientific">Flexivirga endophytica</name>
    <dbReference type="NCBI Taxonomy" id="1849103"/>
    <lineage>
        <taxon>Bacteria</taxon>
        <taxon>Bacillati</taxon>
        <taxon>Actinomycetota</taxon>
        <taxon>Actinomycetes</taxon>
        <taxon>Micrococcales</taxon>
        <taxon>Dermacoccaceae</taxon>
        <taxon>Flexivirga</taxon>
    </lineage>
</organism>
<protein>
    <submittedName>
        <fullName evidence="6">NAD-dependent succinate-semialdehyde dehydrogenase</fullName>
    </submittedName>
</protein>
<evidence type="ECO:0000259" key="5">
    <source>
        <dbReference type="Pfam" id="PF00171"/>
    </source>
</evidence>
<proteinExistence type="inferred from homology"/>
<dbReference type="CDD" id="cd07103">
    <property type="entry name" value="ALDH_F5_SSADH_GabD"/>
    <property type="match status" value="1"/>
</dbReference>
<gene>
    <name evidence="6" type="ORF">GCM10011492_09180</name>
</gene>
<keyword evidence="2 4" id="KW-0560">Oxidoreductase</keyword>
<dbReference type="RefSeq" id="WP_188835720.1">
    <property type="nucleotide sequence ID" value="NZ_BMHI01000001.1"/>
</dbReference>
<dbReference type="InterPro" id="IPR016160">
    <property type="entry name" value="Ald_DH_CS_CYS"/>
</dbReference>
<dbReference type="AlphaFoldDB" id="A0A916SXZ7"/>
<dbReference type="EMBL" id="BMHI01000001">
    <property type="protein sequence ID" value="GGB21407.1"/>
    <property type="molecule type" value="Genomic_DNA"/>
</dbReference>
<dbReference type="Gene3D" id="3.40.605.10">
    <property type="entry name" value="Aldehyde Dehydrogenase, Chain A, domain 1"/>
    <property type="match status" value="1"/>
</dbReference>
<dbReference type="FunFam" id="3.40.605.10:FF:000007">
    <property type="entry name" value="NAD/NADP-dependent betaine aldehyde dehydrogenase"/>
    <property type="match status" value="1"/>
</dbReference>
<dbReference type="GO" id="GO:0004777">
    <property type="term" value="F:succinate-semialdehyde dehydrogenase (NAD+) activity"/>
    <property type="evidence" value="ECO:0007669"/>
    <property type="project" value="TreeGrafter"/>
</dbReference>
<keyword evidence="7" id="KW-1185">Reference proteome</keyword>
<evidence type="ECO:0000313" key="6">
    <source>
        <dbReference type="EMBL" id="GGB21407.1"/>
    </source>
</evidence>
<dbReference type="InterPro" id="IPR016162">
    <property type="entry name" value="Ald_DH_N"/>
</dbReference>
<dbReference type="InterPro" id="IPR029510">
    <property type="entry name" value="Ald_DH_CS_GLU"/>
</dbReference>